<dbReference type="AlphaFoldDB" id="A0A229S4E2"/>
<evidence type="ECO:0008006" key="3">
    <source>
        <dbReference type="Google" id="ProtNLM"/>
    </source>
</evidence>
<dbReference type="Proteomes" id="UP000215563">
    <property type="component" value="Unassembled WGS sequence"/>
</dbReference>
<reference evidence="1 2" key="1">
    <citation type="submission" date="2017-07" db="EMBL/GenBank/DDBJ databases">
        <title>Amycolatopsis alba DSM 44262 Genome sequencing and assembly.</title>
        <authorList>
            <person name="Kaur N."/>
            <person name="Mayilraj S."/>
        </authorList>
    </citation>
    <scope>NUCLEOTIDE SEQUENCE [LARGE SCALE GENOMIC DNA]</scope>
    <source>
        <strain evidence="1 2">DSM 44262</strain>
    </source>
</reference>
<protein>
    <recommendedName>
        <fullName evidence="3">ESX-1 secretion-associated protein</fullName>
    </recommendedName>
</protein>
<dbReference type="EMBL" id="NMQU01000015">
    <property type="protein sequence ID" value="OXM53822.1"/>
    <property type="molecule type" value="Genomic_DNA"/>
</dbReference>
<gene>
    <name evidence="1" type="ORF">CFP75_05490</name>
</gene>
<evidence type="ECO:0000313" key="2">
    <source>
        <dbReference type="Proteomes" id="UP000215563"/>
    </source>
</evidence>
<dbReference type="OrthoDB" id="3695257at2"/>
<name>A0A229S4E2_AMYAL</name>
<accession>A0A229S4E2</accession>
<sequence length="104" mass="10694">MAGLKIDGTIVVDYAKRVDAAAGELDLAAAEVTGDGITVESHGALGEELGLGASYGRAAEAIRRQLEEGAAALRSASEALHTVTARHAGHDEEAAQMIKRAVEL</sequence>
<evidence type="ECO:0000313" key="1">
    <source>
        <dbReference type="EMBL" id="OXM53822.1"/>
    </source>
</evidence>
<comment type="caution">
    <text evidence="1">The sequence shown here is derived from an EMBL/GenBank/DDBJ whole genome shotgun (WGS) entry which is preliminary data.</text>
</comment>
<proteinExistence type="predicted"/>
<organism evidence="1 2">
    <name type="scientific">Amycolatopsis alba DSM 44262</name>
    <dbReference type="NCBI Taxonomy" id="1125972"/>
    <lineage>
        <taxon>Bacteria</taxon>
        <taxon>Bacillati</taxon>
        <taxon>Actinomycetota</taxon>
        <taxon>Actinomycetes</taxon>
        <taxon>Pseudonocardiales</taxon>
        <taxon>Pseudonocardiaceae</taxon>
        <taxon>Amycolatopsis</taxon>
    </lineage>
</organism>
<keyword evidence="2" id="KW-1185">Reference proteome</keyword>
<dbReference type="RefSeq" id="WP_020633334.1">
    <property type="nucleotide sequence ID" value="NZ_KB913032.1"/>
</dbReference>